<evidence type="ECO:0000256" key="11">
    <source>
        <dbReference type="ARBA" id="ARBA00023136"/>
    </source>
</evidence>
<evidence type="ECO:0000256" key="9">
    <source>
        <dbReference type="ARBA" id="ARBA00023065"/>
    </source>
</evidence>
<keyword evidence="7 16" id="KW-0732">Signal</keyword>
<dbReference type="InterPro" id="IPR037066">
    <property type="entry name" value="Plug_dom_sf"/>
</dbReference>
<evidence type="ECO:0000313" key="19">
    <source>
        <dbReference type="EMBL" id="MBL3658761.1"/>
    </source>
</evidence>
<dbReference type="NCBIfam" id="TIGR01783">
    <property type="entry name" value="TonB-siderophor"/>
    <property type="match status" value="1"/>
</dbReference>
<dbReference type="InterPro" id="IPR000531">
    <property type="entry name" value="Beta-barrel_TonB"/>
</dbReference>
<evidence type="ECO:0000256" key="16">
    <source>
        <dbReference type="SAM" id="SignalP"/>
    </source>
</evidence>
<evidence type="ECO:0000256" key="2">
    <source>
        <dbReference type="ARBA" id="ARBA00009810"/>
    </source>
</evidence>
<dbReference type="PROSITE" id="PS52016">
    <property type="entry name" value="TONB_DEPENDENT_REC_3"/>
    <property type="match status" value="1"/>
</dbReference>
<dbReference type="InterPro" id="IPR039426">
    <property type="entry name" value="TonB-dep_rcpt-like"/>
</dbReference>
<dbReference type="GO" id="GO:0015891">
    <property type="term" value="P:siderophore transport"/>
    <property type="evidence" value="ECO:0007669"/>
    <property type="project" value="InterPro"/>
</dbReference>
<keyword evidence="8" id="KW-0408">Iron</keyword>
<dbReference type="GO" id="GO:0015344">
    <property type="term" value="F:siderophore uptake transmembrane transporter activity"/>
    <property type="evidence" value="ECO:0007669"/>
    <property type="project" value="TreeGrafter"/>
</dbReference>
<accession>A0A937F9F9</accession>
<dbReference type="GO" id="GO:0009279">
    <property type="term" value="C:cell outer membrane"/>
    <property type="evidence" value="ECO:0007669"/>
    <property type="project" value="UniProtKB-SubCell"/>
</dbReference>
<dbReference type="InterPro" id="IPR036942">
    <property type="entry name" value="Beta-barrel_TonB_sf"/>
</dbReference>
<feature type="domain" description="TonB-dependent receptor plug" evidence="18">
    <location>
        <begin position="136"/>
        <end position="232"/>
    </location>
</feature>
<comment type="subcellular location">
    <subcellularLocation>
        <location evidence="1 14">Cell outer membrane</location>
        <topology evidence="1 14">Multi-pass membrane protein</topology>
    </subcellularLocation>
</comment>
<dbReference type="Proteomes" id="UP000659388">
    <property type="component" value="Unassembled WGS sequence"/>
</dbReference>
<keyword evidence="13 14" id="KW-0998">Cell outer membrane</keyword>
<feature type="domain" description="TonB-dependent receptor-like beta-barrel" evidence="17">
    <location>
        <begin position="317"/>
        <end position="801"/>
    </location>
</feature>
<feature type="signal peptide" evidence="16">
    <location>
        <begin position="1"/>
        <end position="20"/>
    </location>
</feature>
<evidence type="ECO:0000256" key="12">
    <source>
        <dbReference type="ARBA" id="ARBA00023170"/>
    </source>
</evidence>
<keyword evidence="12 19" id="KW-0675">Receptor</keyword>
<proteinExistence type="inferred from homology"/>
<evidence type="ECO:0000256" key="7">
    <source>
        <dbReference type="ARBA" id="ARBA00022729"/>
    </source>
</evidence>
<protein>
    <submittedName>
        <fullName evidence="19">TonB-dependent receptor</fullName>
    </submittedName>
</protein>
<evidence type="ECO:0000256" key="8">
    <source>
        <dbReference type="ARBA" id="ARBA00023004"/>
    </source>
</evidence>
<dbReference type="Gene3D" id="2.170.130.10">
    <property type="entry name" value="TonB-dependent receptor, plug domain"/>
    <property type="match status" value="1"/>
</dbReference>
<keyword evidence="6 14" id="KW-0812">Transmembrane</keyword>
<evidence type="ECO:0000256" key="10">
    <source>
        <dbReference type="ARBA" id="ARBA00023077"/>
    </source>
</evidence>
<comment type="caution">
    <text evidence="19">The sequence shown here is derived from an EMBL/GenBank/DDBJ whole genome shotgun (WGS) entry which is preliminary data.</text>
</comment>
<dbReference type="InterPro" id="IPR010105">
    <property type="entry name" value="TonB_sidphr_rcpt"/>
</dbReference>
<dbReference type="SUPFAM" id="SSF56935">
    <property type="entry name" value="Porins"/>
    <property type="match status" value="1"/>
</dbReference>
<dbReference type="GO" id="GO:0038023">
    <property type="term" value="F:signaling receptor activity"/>
    <property type="evidence" value="ECO:0007669"/>
    <property type="project" value="InterPro"/>
</dbReference>
<evidence type="ECO:0000256" key="15">
    <source>
        <dbReference type="RuleBase" id="RU003357"/>
    </source>
</evidence>
<dbReference type="InterPro" id="IPR008969">
    <property type="entry name" value="CarboxyPept-like_regulatory"/>
</dbReference>
<dbReference type="Pfam" id="PF07715">
    <property type="entry name" value="Plug"/>
    <property type="match status" value="1"/>
</dbReference>
<dbReference type="Gene3D" id="2.60.40.1120">
    <property type="entry name" value="Carboxypeptidase-like, regulatory domain"/>
    <property type="match status" value="1"/>
</dbReference>
<gene>
    <name evidence="19" type="ORF">JL102_21600</name>
</gene>
<dbReference type="CDD" id="cd01347">
    <property type="entry name" value="ligand_gated_channel"/>
    <property type="match status" value="1"/>
</dbReference>
<organism evidence="19 20">
    <name type="scientific">Fulvivirga sediminis</name>
    <dbReference type="NCBI Taxonomy" id="2803949"/>
    <lineage>
        <taxon>Bacteria</taxon>
        <taxon>Pseudomonadati</taxon>
        <taxon>Bacteroidota</taxon>
        <taxon>Cytophagia</taxon>
        <taxon>Cytophagales</taxon>
        <taxon>Fulvivirgaceae</taxon>
        <taxon>Fulvivirga</taxon>
    </lineage>
</organism>
<evidence type="ECO:0000256" key="14">
    <source>
        <dbReference type="PROSITE-ProRule" id="PRU01360"/>
    </source>
</evidence>
<evidence type="ECO:0000256" key="13">
    <source>
        <dbReference type="ARBA" id="ARBA00023237"/>
    </source>
</evidence>
<keyword evidence="10 15" id="KW-0798">TonB box</keyword>
<dbReference type="Pfam" id="PF13715">
    <property type="entry name" value="CarbopepD_reg_2"/>
    <property type="match status" value="1"/>
</dbReference>
<keyword evidence="3 14" id="KW-0813">Transport</keyword>
<dbReference type="SUPFAM" id="SSF49464">
    <property type="entry name" value="Carboxypeptidase regulatory domain-like"/>
    <property type="match status" value="1"/>
</dbReference>
<dbReference type="Gene3D" id="2.40.170.20">
    <property type="entry name" value="TonB-dependent receptor, beta-barrel domain"/>
    <property type="match status" value="1"/>
</dbReference>
<dbReference type="PANTHER" id="PTHR32552">
    <property type="entry name" value="FERRICHROME IRON RECEPTOR-RELATED"/>
    <property type="match status" value="1"/>
</dbReference>
<comment type="similarity">
    <text evidence="2 14 15">Belongs to the TonB-dependent receptor family.</text>
</comment>
<name>A0A937F9F9_9BACT</name>
<dbReference type="PANTHER" id="PTHR32552:SF68">
    <property type="entry name" value="FERRICHROME OUTER MEMBRANE TRANSPORTER_PHAGE RECEPTOR"/>
    <property type="match status" value="1"/>
</dbReference>
<dbReference type="InterPro" id="IPR012910">
    <property type="entry name" value="Plug_dom"/>
</dbReference>
<reference evidence="19" key="1">
    <citation type="submission" date="2021-01" db="EMBL/GenBank/DDBJ databases">
        <title>Fulvivirga kasyanovii gen. nov., sp nov., a novel member of the phylum Bacteroidetes isolated from seawater in a mussel farm.</title>
        <authorList>
            <person name="Zhao L.-H."/>
            <person name="Wang Z.-J."/>
        </authorList>
    </citation>
    <scope>NUCLEOTIDE SEQUENCE</scope>
    <source>
        <strain evidence="19">2943</strain>
    </source>
</reference>
<keyword evidence="11 14" id="KW-0472">Membrane</keyword>
<dbReference type="AlphaFoldDB" id="A0A937F9F9"/>
<dbReference type="Pfam" id="PF00593">
    <property type="entry name" value="TonB_dep_Rec_b-barrel"/>
    <property type="match status" value="1"/>
</dbReference>
<feature type="chain" id="PRO_5037911018" evidence="16">
    <location>
        <begin position="21"/>
        <end position="832"/>
    </location>
</feature>
<keyword evidence="4 14" id="KW-1134">Transmembrane beta strand</keyword>
<dbReference type="EMBL" id="JAESIY010000017">
    <property type="protein sequence ID" value="MBL3658761.1"/>
    <property type="molecule type" value="Genomic_DNA"/>
</dbReference>
<keyword evidence="5" id="KW-0410">Iron transport</keyword>
<evidence type="ECO:0000259" key="17">
    <source>
        <dbReference type="Pfam" id="PF00593"/>
    </source>
</evidence>
<evidence type="ECO:0000256" key="3">
    <source>
        <dbReference type="ARBA" id="ARBA00022448"/>
    </source>
</evidence>
<keyword evidence="9" id="KW-0406">Ion transport</keyword>
<evidence type="ECO:0000259" key="18">
    <source>
        <dbReference type="Pfam" id="PF07715"/>
    </source>
</evidence>
<evidence type="ECO:0000256" key="1">
    <source>
        <dbReference type="ARBA" id="ARBA00004571"/>
    </source>
</evidence>
<keyword evidence="20" id="KW-1185">Reference proteome</keyword>
<evidence type="ECO:0000313" key="20">
    <source>
        <dbReference type="Proteomes" id="UP000659388"/>
    </source>
</evidence>
<evidence type="ECO:0000256" key="6">
    <source>
        <dbReference type="ARBA" id="ARBA00022692"/>
    </source>
</evidence>
<evidence type="ECO:0000256" key="5">
    <source>
        <dbReference type="ARBA" id="ARBA00022496"/>
    </source>
</evidence>
<dbReference type="RefSeq" id="WP_202246555.1">
    <property type="nucleotide sequence ID" value="NZ_JAESIY010000017.1"/>
</dbReference>
<sequence length="832" mass="93516">MKIKYLLFFALIGFISHSYAQIKVEGSVQDTEGEALPGVTVSLKKEGKLKGTTTDKDGDFTISLKKEGIYQLEFSYIGYESYQQTLEVSSDETYNLGSIQLKEKSYELQNVEIIGRVQQNYTSDYSFSATKTGIKNKELPQSLAPITKELIKDTQAFQVADAVKTVSGVSNSSFYNDFNIRGISQNESGQILNGMRTRQFFFLQPITSNIERIEVLKGPAAVTFSSVDPGGTINMVTKKPLTKDRKEISLSVGSFSTMRGTLDFTGPIDDDKKLLYRLNAAVQKAQSFRDLVRNNALLISPSISYIPNESTAINVEMIYSNNTGNLDRGQPIFGAEPGLTDLNSTPISLNLGATNDYFKSEQWIMTTSLSKKFSDKVSFNAAYMKQTWQEDLEEHRTENKFAVDSEGNPLDDLVAMRFVQRQQFWDVDNANAYIKVNLKTGGLDHKLLAGYDLHRWHRTNGGGQNAARGYLLKDGTAAINYDPARANDFETIEVNGVQMPKPNVSPFNLRNPENTIKYTNAYIVNSVYAIPANLSITDAIYIQEQLKFGKLTALLNARYEWFRDMTSYNLQDEKTFKNMAFIPRVGLSYAASDNINVYATYLEGYQPQSNTVDIMPNTEAFFWSPNSAAQFDPLISDLKEVGAKTNFFNNDLTMSMAIYEINQKNVLVPSVEDPDRFTQRGADRSRGVEWDMAGYILPNLRVNASYSYVRAQIMKSDKPELIGKRKENAPEHSAAFWGRYDFINNTSLKGLGIGFGGKYSGDKLPVNTRDFTIPAYTVFDAAIYYEPADSNLQLMVKLNNVFNKTYWLGAFNYTRLFPGAPRNALLTATYRF</sequence>
<evidence type="ECO:0000256" key="4">
    <source>
        <dbReference type="ARBA" id="ARBA00022452"/>
    </source>
</evidence>